<evidence type="ECO:0000256" key="4">
    <source>
        <dbReference type="ARBA" id="ARBA00023027"/>
    </source>
</evidence>
<protein>
    <recommendedName>
        <fullName evidence="2">precorrin-2 dehydrogenase</fullName>
        <ecNumber evidence="2">1.3.1.76</ecNumber>
    </recommendedName>
</protein>
<evidence type="ECO:0000256" key="1">
    <source>
        <dbReference type="ARBA" id="ARBA00005010"/>
    </source>
</evidence>
<dbReference type="InterPro" id="IPR006367">
    <property type="entry name" value="Sirohaem_synthase_N"/>
</dbReference>
<comment type="pathway">
    <text evidence="1">Porphyrin-containing compound metabolism; siroheme biosynthesis; sirohydrochlorin from precorrin-2: step 1/1.</text>
</comment>
<accession>A0A4R7KL89</accession>
<dbReference type="InterPro" id="IPR028161">
    <property type="entry name" value="Met8-like"/>
</dbReference>
<dbReference type="UniPathway" id="UPA00262">
    <property type="reaction ID" value="UER00222"/>
</dbReference>
<dbReference type="AlphaFoldDB" id="A0A4R7KL89"/>
<dbReference type="NCBIfam" id="TIGR01470">
    <property type="entry name" value="cysG_Nterm"/>
    <property type="match status" value="1"/>
</dbReference>
<dbReference type="InterPro" id="IPR036291">
    <property type="entry name" value="NAD(P)-bd_dom_sf"/>
</dbReference>
<organism evidence="8 9">
    <name type="scientific">Fonticella tunisiensis</name>
    <dbReference type="NCBI Taxonomy" id="1096341"/>
    <lineage>
        <taxon>Bacteria</taxon>
        <taxon>Bacillati</taxon>
        <taxon>Bacillota</taxon>
        <taxon>Clostridia</taxon>
        <taxon>Eubacteriales</taxon>
        <taxon>Clostridiaceae</taxon>
        <taxon>Fonticella</taxon>
    </lineage>
</organism>
<dbReference type="Pfam" id="PF14824">
    <property type="entry name" value="Sirohm_synth_M"/>
    <property type="match status" value="1"/>
</dbReference>
<dbReference type="Proteomes" id="UP000295325">
    <property type="component" value="Unassembled WGS sequence"/>
</dbReference>
<dbReference type="GO" id="GO:0004325">
    <property type="term" value="F:ferrochelatase activity"/>
    <property type="evidence" value="ECO:0007669"/>
    <property type="project" value="InterPro"/>
</dbReference>
<dbReference type="Gene3D" id="3.40.50.720">
    <property type="entry name" value="NAD(P)-binding Rossmann-like Domain"/>
    <property type="match status" value="1"/>
</dbReference>
<evidence type="ECO:0000313" key="9">
    <source>
        <dbReference type="Proteomes" id="UP000295325"/>
    </source>
</evidence>
<evidence type="ECO:0000256" key="2">
    <source>
        <dbReference type="ARBA" id="ARBA00012400"/>
    </source>
</evidence>
<evidence type="ECO:0000256" key="6">
    <source>
        <dbReference type="ARBA" id="ARBA00047561"/>
    </source>
</evidence>
<sequence length="198" mass="22572">MLNLKNKRISIVGGGEVAYRKALTLLEYCPDIRVISTFFLDKFNELSDKLELINEPYRDELIKDSFLVIAATSSKEVNGKIAQYCRDNKILVNLADNPDASDFIVPSSFKRGDLVISVSTSGKSPSLAAKIKREIEKQYGDEYAKYIEVLGDIRDILLKRCPDNKLRSKILKELIYLSPDELIKRRAEYENCSWIKGE</sequence>
<gene>
    <name evidence="8" type="ORF">EDD71_1138</name>
</gene>
<keyword evidence="4" id="KW-0520">NAD</keyword>
<dbReference type="InterPro" id="IPR028281">
    <property type="entry name" value="Sirohaem_synthase_central"/>
</dbReference>
<dbReference type="PANTHER" id="PTHR35330">
    <property type="entry name" value="SIROHEME BIOSYNTHESIS PROTEIN MET8"/>
    <property type="match status" value="1"/>
</dbReference>
<evidence type="ECO:0000256" key="3">
    <source>
        <dbReference type="ARBA" id="ARBA00023002"/>
    </source>
</evidence>
<feature type="domain" description="Siroheme synthase central" evidence="7">
    <location>
        <begin position="111"/>
        <end position="138"/>
    </location>
</feature>
<evidence type="ECO:0000313" key="8">
    <source>
        <dbReference type="EMBL" id="TDT56465.1"/>
    </source>
</evidence>
<comment type="catalytic activity">
    <reaction evidence="6">
        <text>precorrin-2 + NAD(+) = sirohydrochlorin + NADH + 2 H(+)</text>
        <dbReference type="Rhea" id="RHEA:15613"/>
        <dbReference type="ChEBI" id="CHEBI:15378"/>
        <dbReference type="ChEBI" id="CHEBI:57540"/>
        <dbReference type="ChEBI" id="CHEBI:57945"/>
        <dbReference type="ChEBI" id="CHEBI:58351"/>
        <dbReference type="ChEBI" id="CHEBI:58827"/>
        <dbReference type="EC" id="1.3.1.76"/>
    </reaction>
</comment>
<evidence type="ECO:0000259" key="7">
    <source>
        <dbReference type="Pfam" id="PF14824"/>
    </source>
</evidence>
<dbReference type="SUPFAM" id="SSF51735">
    <property type="entry name" value="NAD(P)-binding Rossmann-fold domains"/>
    <property type="match status" value="1"/>
</dbReference>
<keyword evidence="3" id="KW-0560">Oxidoreductase</keyword>
<dbReference type="PANTHER" id="PTHR35330:SF1">
    <property type="entry name" value="SIROHEME BIOSYNTHESIS PROTEIN MET8"/>
    <property type="match status" value="1"/>
</dbReference>
<reference evidence="8 9" key="1">
    <citation type="submission" date="2019-03" db="EMBL/GenBank/DDBJ databases">
        <title>Genomic Encyclopedia of Type Strains, Phase IV (KMG-IV): sequencing the most valuable type-strain genomes for metagenomic binning, comparative biology and taxonomic classification.</title>
        <authorList>
            <person name="Goeker M."/>
        </authorList>
    </citation>
    <scope>NUCLEOTIDE SEQUENCE [LARGE SCALE GENOMIC DNA]</scope>
    <source>
        <strain evidence="8 9">DSM 24455</strain>
    </source>
</reference>
<dbReference type="SUPFAM" id="SSF75615">
    <property type="entry name" value="Siroheme synthase middle domains-like"/>
    <property type="match status" value="1"/>
</dbReference>
<dbReference type="Pfam" id="PF13241">
    <property type="entry name" value="NAD_binding_7"/>
    <property type="match status" value="1"/>
</dbReference>
<dbReference type="GO" id="GO:0043115">
    <property type="term" value="F:precorrin-2 dehydrogenase activity"/>
    <property type="evidence" value="ECO:0007669"/>
    <property type="project" value="UniProtKB-EC"/>
</dbReference>
<keyword evidence="5" id="KW-0627">Porphyrin biosynthesis</keyword>
<proteinExistence type="predicted"/>
<dbReference type="InterPro" id="IPR042518">
    <property type="entry name" value="SirC_C"/>
</dbReference>
<dbReference type="RefSeq" id="WP_243116429.1">
    <property type="nucleotide sequence ID" value="NZ_SOAZ01000013.1"/>
</dbReference>
<dbReference type="GO" id="GO:0019354">
    <property type="term" value="P:siroheme biosynthetic process"/>
    <property type="evidence" value="ECO:0007669"/>
    <property type="project" value="UniProtKB-UniPathway"/>
</dbReference>
<dbReference type="EC" id="1.3.1.76" evidence="2"/>
<evidence type="ECO:0000256" key="5">
    <source>
        <dbReference type="ARBA" id="ARBA00023244"/>
    </source>
</evidence>
<dbReference type="Gene3D" id="1.10.8.610">
    <property type="entry name" value="SirC, precorrin-2 dehydrogenase, C-terminal helical domain-like"/>
    <property type="match status" value="1"/>
</dbReference>
<keyword evidence="9" id="KW-1185">Reference proteome</keyword>
<dbReference type="EMBL" id="SOAZ01000013">
    <property type="protein sequence ID" value="TDT56465.1"/>
    <property type="molecule type" value="Genomic_DNA"/>
</dbReference>
<name>A0A4R7KL89_9CLOT</name>
<comment type="caution">
    <text evidence="8">The sequence shown here is derived from an EMBL/GenBank/DDBJ whole genome shotgun (WGS) entry which is preliminary data.</text>
</comment>